<name>A0A6N0JE92_ACHDE</name>
<dbReference type="Proteomes" id="UP000509782">
    <property type="component" value="Chromosome"/>
</dbReference>
<dbReference type="RefSeq" id="WP_088446890.1">
    <property type="nucleotide sequence ID" value="NZ_CP020917.1"/>
</dbReference>
<protein>
    <submittedName>
        <fullName evidence="1">Arylmalonate decarboxylase</fullName>
    </submittedName>
</protein>
<evidence type="ECO:0000313" key="1">
    <source>
        <dbReference type="EMBL" id="QKQ45273.1"/>
    </source>
</evidence>
<proteinExistence type="predicted"/>
<dbReference type="PANTHER" id="PTHR40267">
    <property type="entry name" value="BLR3294 PROTEIN"/>
    <property type="match status" value="1"/>
</dbReference>
<sequence>MNAAIRYDDGPYPRARIAFLCVSNAGLTEGEMHAMAPAGVGLSFGRVPMGTACTRENLAGMEGGLRDALDSLLPGRRDVDVICYNCTAGSFVIGNDAVRGLIARTRPDVAATTLLDGVTAALAALGARRVAIATAYDAEVNELERRYFESAGHEVVALQGLALPDDETMNRVSPRFLAEYAAAVDRPEADAVFISCGALRSTAIIEELEARLGKPVIGSNQASLWHCLRLAGVQDRIAGYGTLFRQH</sequence>
<dbReference type="EMBL" id="CP054569">
    <property type="protein sequence ID" value="QKQ45273.1"/>
    <property type="molecule type" value="Genomic_DNA"/>
</dbReference>
<dbReference type="PIRSF" id="PIRSF015736">
    <property type="entry name" value="MI"/>
    <property type="match status" value="1"/>
</dbReference>
<accession>A0A6N0JE92</accession>
<dbReference type="PANTHER" id="PTHR40267:SF1">
    <property type="entry name" value="BLR3294 PROTEIN"/>
    <property type="match status" value="1"/>
</dbReference>
<evidence type="ECO:0000313" key="2">
    <source>
        <dbReference type="Proteomes" id="UP000509782"/>
    </source>
</evidence>
<dbReference type="AlphaFoldDB" id="A0A6N0JE92"/>
<gene>
    <name evidence="1" type="ORF">FOC81_00500</name>
</gene>
<reference evidence="1 2" key="1">
    <citation type="submission" date="2020-05" db="EMBL/GenBank/DDBJ databases">
        <title>FDA dAtabase for Regulatory Grade micrObial Sequences (FDA-ARGOS): Supporting development and validation of Infectious Disease Dx tests.</title>
        <authorList>
            <person name="Sproer C."/>
            <person name="Gronow S."/>
            <person name="Severitt S."/>
            <person name="Schroder I."/>
            <person name="Tallon L."/>
            <person name="Sadzewicz L."/>
            <person name="Zhao X."/>
            <person name="Vavikolanu K."/>
            <person name="Mehta A."/>
            <person name="Aluvathingal J."/>
            <person name="Nadendla S."/>
            <person name="Myers T."/>
            <person name="Yan Y."/>
            <person name="Sichtig H."/>
        </authorList>
    </citation>
    <scope>NUCLEOTIDE SEQUENCE [LARGE SCALE GENOMIC DNA]</scope>
    <source>
        <strain evidence="1 2">FDAARGOS_787</strain>
    </source>
</reference>
<dbReference type="Gene3D" id="3.40.50.12500">
    <property type="match status" value="1"/>
</dbReference>
<dbReference type="InterPro" id="IPR026286">
    <property type="entry name" value="MaiA/AMDase"/>
</dbReference>
<dbReference type="InterPro" id="IPR053714">
    <property type="entry name" value="Iso_Racemase_Enz_sf"/>
</dbReference>
<organism evidence="1 2">
    <name type="scientific">Achromobacter denitrificans</name>
    <name type="common">Alcaligenes denitrificans</name>
    <dbReference type="NCBI Taxonomy" id="32002"/>
    <lineage>
        <taxon>Bacteria</taxon>
        <taxon>Pseudomonadati</taxon>
        <taxon>Pseudomonadota</taxon>
        <taxon>Betaproteobacteria</taxon>
        <taxon>Burkholderiales</taxon>
        <taxon>Alcaligenaceae</taxon>
        <taxon>Achromobacter</taxon>
    </lineage>
</organism>
<dbReference type="Pfam" id="PF17645">
    <property type="entry name" value="Amdase"/>
    <property type="match status" value="1"/>
</dbReference>